<accession>A0ABP7ZSX8</accession>
<evidence type="ECO:0000256" key="7">
    <source>
        <dbReference type="RuleBase" id="RU363032"/>
    </source>
</evidence>
<proteinExistence type="inferred from homology"/>
<dbReference type="CDD" id="cd06261">
    <property type="entry name" value="TM_PBP2"/>
    <property type="match status" value="1"/>
</dbReference>
<gene>
    <name evidence="9" type="ORF">GCM10022287_06380</name>
</gene>
<feature type="transmembrane region" description="Helical" evidence="7">
    <location>
        <begin position="317"/>
        <end position="343"/>
    </location>
</feature>
<feature type="transmembrane region" description="Helical" evidence="7">
    <location>
        <begin position="45"/>
        <end position="66"/>
    </location>
</feature>
<feature type="domain" description="ABC transmembrane type-1" evidence="8">
    <location>
        <begin position="131"/>
        <end position="336"/>
    </location>
</feature>
<keyword evidence="2 7" id="KW-0813">Transport</keyword>
<evidence type="ECO:0000256" key="5">
    <source>
        <dbReference type="ARBA" id="ARBA00022989"/>
    </source>
</evidence>
<evidence type="ECO:0000313" key="10">
    <source>
        <dbReference type="Proteomes" id="UP001501079"/>
    </source>
</evidence>
<dbReference type="InterPro" id="IPR035906">
    <property type="entry name" value="MetI-like_sf"/>
</dbReference>
<evidence type="ECO:0000256" key="6">
    <source>
        <dbReference type="ARBA" id="ARBA00023136"/>
    </source>
</evidence>
<comment type="subcellular location">
    <subcellularLocation>
        <location evidence="1 7">Cell membrane</location>
        <topology evidence="1 7">Multi-pass membrane protein</topology>
    </subcellularLocation>
</comment>
<dbReference type="InterPro" id="IPR045621">
    <property type="entry name" value="BPD_transp_1_N"/>
</dbReference>
<dbReference type="Proteomes" id="UP001501079">
    <property type="component" value="Unassembled WGS sequence"/>
</dbReference>
<keyword evidence="6 7" id="KW-0472">Membrane</keyword>
<feature type="transmembrane region" description="Helical" evidence="7">
    <location>
        <begin position="171"/>
        <end position="200"/>
    </location>
</feature>
<protein>
    <submittedName>
        <fullName evidence="9">ABC transporter permease</fullName>
    </submittedName>
</protein>
<sequence length="353" mass="37684">MSHSIDASDSLSSSGLGIPGGHNAPRELRASSLAGAWRRFIGRRLIGLAVNLVLLVLVTFIIVRLIPGDPAAAIAGTDASQSQVDAVRAELGLDKPLPVQFGQYVLGVLHGDFGTSFHYQLPALQIVLTAAPYTIAIAFASLIVFLFFGLAIGIAVGIITRGDRHRWLDHVFNIGAGLIASIPAYVQATLLIMVFAVWLVWLPPAYSPSYGLAQSAVLPVAALSLGCIASVARITRREVAVVLEQDYMRTARGWRLPSLTLYAKHMLPNVVTTALTLSGIILTALLGSALIVESVFAWPGLGTVSVQAISEFKDYPIIRAAVFVIGTISLLFTFFIDIILGILDPRTLGDHRG</sequence>
<organism evidence="9 10">
    <name type="scientific">Gryllotalpicola koreensis</name>
    <dbReference type="NCBI Taxonomy" id="993086"/>
    <lineage>
        <taxon>Bacteria</taxon>
        <taxon>Bacillati</taxon>
        <taxon>Actinomycetota</taxon>
        <taxon>Actinomycetes</taxon>
        <taxon>Micrococcales</taxon>
        <taxon>Microbacteriaceae</taxon>
        <taxon>Gryllotalpicola</taxon>
    </lineage>
</organism>
<feature type="transmembrane region" description="Helical" evidence="7">
    <location>
        <begin position="133"/>
        <end position="159"/>
    </location>
</feature>
<dbReference type="PROSITE" id="PS50928">
    <property type="entry name" value="ABC_TM1"/>
    <property type="match status" value="1"/>
</dbReference>
<dbReference type="PANTHER" id="PTHR43163">
    <property type="entry name" value="DIPEPTIDE TRANSPORT SYSTEM PERMEASE PROTEIN DPPB-RELATED"/>
    <property type="match status" value="1"/>
</dbReference>
<dbReference type="Pfam" id="PF19300">
    <property type="entry name" value="BPD_transp_1_N"/>
    <property type="match status" value="1"/>
</dbReference>
<feature type="transmembrane region" description="Helical" evidence="7">
    <location>
        <begin position="274"/>
        <end position="297"/>
    </location>
</feature>
<dbReference type="Pfam" id="PF00528">
    <property type="entry name" value="BPD_transp_1"/>
    <property type="match status" value="1"/>
</dbReference>
<evidence type="ECO:0000313" key="9">
    <source>
        <dbReference type="EMBL" id="GAA4169646.1"/>
    </source>
</evidence>
<evidence type="ECO:0000256" key="4">
    <source>
        <dbReference type="ARBA" id="ARBA00022692"/>
    </source>
</evidence>
<keyword evidence="4 7" id="KW-0812">Transmembrane</keyword>
<evidence type="ECO:0000256" key="3">
    <source>
        <dbReference type="ARBA" id="ARBA00022475"/>
    </source>
</evidence>
<keyword evidence="5 7" id="KW-1133">Transmembrane helix</keyword>
<feature type="transmembrane region" description="Helical" evidence="7">
    <location>
        <begin position="212"/>
        <end position="232"/>
    </location>
</feature>
<dbReference type="SUPFAM" id="SSF161098">
    <property type="entry name" value="MetI-like"/>
    <property type="match status" value="1"/>
</dbReference>
<dbReference type="Gene3D" id="1.10.3720.10">
    <property type="entry name" value="MetI-like"/>
    <property type="match status" value="1"/>
</dbReference>
<keyword evidence="3" id="KW-1003">Cell membrane</keyword>
<evidence type="ECO:0000259" key="8">
    <source>
        <dbReference type="PROSITE" id="PS50928"/>
    </source>
</evidence>
<evidence type="ECO:0000256" key="2">
    <source>
        <dbReference type="ARBA" id="ARBA00022448"/>
    </source>
</evidence>
<dbReference type="EMBL" id="BAABBW010000001">
    <property type="protein sequence ID" value="GAA4169646.1"/>
    <property type="molecule type" value="Genomic_DNA"/>
</dbReference>
<comment type="caution">
    <text evidence="9">The sequence shown here is derived from an EMBL/GenBank/DDBJ whole genome shotgun (WGS) entry which is preliminary data.</text>
</comment>
<reference evidence="10" key="1">
    <citation type="journal article" date="2019" name="Int. J. Syst. Evol. Microbiol.">
        <title>The Global Catalogue of Microorganisms (GCM) 10K type strain sequencing project: providing services to taxonomists for standard genome sequencing and annotation.</title>
        <authorList>
            <consortium name="The Broad Institute Genomics Platform"/>
            <consortium name="The Broad Institute Genome Sequencing Center for Infectious Disease"/>
            <person name="Wu L."/>
            <person name="Ma J."/>
        </authorList>
    </citation>
    <scope>NUCLEOTIDE SEQUENCE [LARGE SCALE GENOMIC DNA]</scope>
    <source>
        <strain evidence="10">JCM 17591</strain>
    </source>
</reference>
<comment type="similarity">
    <text evidence="7">Belongs to the binding-protein-dependent transport system permease family.</text>
</comment>
<name>A0ABP7ZSX8_9MICO</name>
<keyword evidence="10" id="KW-1185">Reference proteome</keyword>
<evidence type="ECO:0000256" key="1">
    <source>
        <dbReference type="ARBA" id="ARBA00004651"/>
    </source>
</evidence>
<dbReference type="PANTHER" id="PTHR43163:SF6">
    <property type="entry name" value="DIPEPTIDE TRANSPORT SYSTEM PERMEASE PROTEIN DPPB-RELATED"/>
    <property type="match status" value="1"/>
</dbReference>
<dbReference type="InterPro" id="IPR000515">
    <property type="entry name" value="MetI-like"/>
</dbReference>